<comment type="caution">
    <text evidence="1">The sequence shown here is derived from an EMBL/GenBank/DDBJ whole genome shotgun (WGS) entry which is preliminary data.</text>
</comment>
<feature type="non-terminal residue" evidence="1">
    <location>
        <position position="1"/>
    </location>
</feature>
<dbReference type="EMBL" id="JAXCGZ010012413">
    <property type="protein sequence ID" value="KAK7073593.1"/>
    <property type="molecule type" value="Genomic_DNA"/>
</dbReference>
<keyword evidence="2" id="KW-1185">Reference proteome</keyword>
<proteinExistence type="predicted"/>
<organism evidence="1 2">
    <name type="scientific">Halocaridina rubra</name>
    <name type="common">Hawaiian red shrimp</name>
    <dbReference type="NCBI Taxonomy" id="373956"/>
    <lineage>
        <taxon>Eukaryota</taxon>
        <taxon>Metazoa</taxon>
        <taxon>Ecdysozoa</taxon>
        <taxon>Arthropoda</taxon>
        <taxon>Crustacea</taxon>
        <taxon>Multicrustacea</taxon>
        <taxon>Malacostraca</taxon>
        <taxon>Eumalacostraca</taxon>
        <taxon>Eucarida</taxon>
        <taxon>Decapoda</taxon>
        <taxon>Pleocyemata</taxon>
        <taxon>Caridea</taxon>
        <taxon>Atyoidea</taxon>
        <taxon>Atyidae</taxon>
        <taxon>Halocaridina</taxon>
    </lineage>
</organism>
<name>A0AAN8X3H3_HALRR</name>
<evidence type="ECO:0000313" key="1">
    <source>
        <dbReference type="EMBL" id="KAK7073593.1"/>
    </source>
</evidence>
<protein>
    <submittedName>
        <fullName evidence="1">Uncharacterized protein</fullName>
    </submittedName>
</protein>
<dbReference type="AlphaFoldDB" id="A0AAN8X3H3"/>
<gene>
    <name evidence="1" type="ORF">SK128_022727</name>
</gene>
<dbReference type="Proteomes" id="UP001381693">
    <property type="component" value="Unassembled WGS sequence"/>
</dbReference>
<evidence type="ECO:0000313" key="2">
    <source>
        <dbReference type="Proteomes" id="UP001381693"/>
    </source>
</evidence>
<reference evidence="1 2" key="1">
    <citation type="submission" date="2023-11" db="EMBL/GenBank/DDBJ databases">
        <title>Halocaridina rubra genome assembly.</title>
        <authorList>
            <person name="Smith C."/>
        </authorList>
    </citation>
    <scope>NUCLEOTIDE SEQUENCE [LARGE SCALE GENOMIC DNA]</scope>
    <source>
        <strain evidence="1">EP-1</strain>
        <tissue evidence="1">Whole</tissue>
    </source>
</reference>
<feature type="non-terminal residue" evidence="1">
    <location>
        <position position="73"/>
    </location>
</feature>
<accession>A0AAN8X3H3</accession>
<sequence length="73" mass="8151">AESSSLVDHAPVTTAEGLETSILGLRFRARTAHLRHGHLKLRCSATIAAVYYREKTMYIRGSLTHRGETLESR</sequence>